<evidence type="ECO:0000256" key="1">
    <source>
        <dbReference type="SAM" id="MobiDB-lite"/>
    </source>
</evidence>
<organism evidence="2 3">
    <name type="scientific">Streptomyces xantholiticus</name>
    <dbReference type="NCBI Taxonomy" id="68285"/>
    <lineage>
        <taxon>Bacteria</taxon>
        <taxon>Bacillati</taxon>
        <taxon>Actinomycetota</taxon>
        <taxon>Actinomycetes</taxon>
        <taxon>Kitasatosporales</taxon>
        <taxon>Streptomycetaceae</taxon>
        <taxon>Streptomyces</taxon>
    </lineage>
</organism>
<gene>
    <name evidence="2" type="ORF">ABT276_02110</name>
</gene>
<evidence type="ECO:0000313" key="3">
    <source>
        <dbReference type="Proteomes" id="UP001445472"/>
    </source>
</evidence>
<keyword evidence="3" id="KW-1185">Reference proteome</keyword>
<sequence>MRDHSAAPDRAHIGNSRSTGEVPQPQALVSGRARWAHAVAHDRVDARRRFSEGIRATMSAGDRDNFSPGAADVRDRFAPDFHTTLCGCVGLKREHLSLGSSITRRLKSA</sequence>
<dbReference type="RefSeq" id="WP_351974659.1">
    <property type="nucleotide sequence ID" value="NZ_JBEPBX010000001.1"/>
</dbReference>
<evidence type="ECO:0000313" key="2">
    <source>
        <dbReference type="EMBL" id="MER6612206.1"/>
    </source>
</evidence>
<protein>
    <submittedName>
        <fullName evidence="2">Uncharacterized protein</fullName>
    </submittedName>
</protein>
<proteinExistence type="predicted"/>
<reference evidence="2 3" key="1">
    <citation type="submission" date="2024-06" db="EMBL/GenBank/DDBJ databases">
        <title>The Natural Products Discovery Center: Release of the First 8490 Sequenced Strains for Exploring Actinobacteria Biosynthetic Diversity.</title>
        <authorList>
            <person name="Kalkreuter E."/>
            <person name="Kautsar S.A."/>
            <person name="Yang D."/>
            <person name="Bader C.D."/>
            <person name="Teijaro C.N."/>
            <person name="Fluegel L."/>
            <person name="Davis C.M."/>
            <person name="Simpson J.R."/>
            <person name="Lauterbach L."/>
            <person name="Steele A.D."/>
            <person name="Gui C."/>
            <person name="Meng S."/>
            <person name="Li G."/>
            <person name="Viehrig K."/>
            <person name="Ye F."/>
            <person name="Su P."/>
            <person name="Kiefer A.F."/>
            <person name="Nichols A."/>
            <person name="Cepeda A.J."/>
            <person name="Yan W."/>
            <person name="Fan B."/>
            <person name="Jiang Y."/>
            <person name="Adhikari A."/>
            <person name="Zheng C.-J."/>
            <person name="Schuster L."/>
            <person name="Cowan T.M."/>
            <person name="Smanski M.J."/>
            <person name="Chevrette M.G."/>
            <person name="De Carvalho L.P.S."/>
            <person name="Shen B."/>
        </authorList>
    </citation>
    <scope>NUCLEOTIDE SEQUENCE [LARGE SCALE GENOMIC DNA]</scope>
    <source>
        <strain evidence="2 3">NPDC000837</strain>
    </source>
</reference>
<dbReference type="EMBL" id="JBEPBX010000001">
    <property type="protein sequence ID" value="MER6612206.1"/>
    <property type="molecule type" value="Genomic_DNA"/>
</dbReference>
<comment type="caution">
    <text evidence="2">The sequence shown here is derived from an EMBL/GenBank/DDBJ whole genome shotgun (WGS) entry which is preliminary data.</text>
</comment>
<name>A0ABV1UPK6_9ACTN</name>
<feature type="compositionally biased region" description="Basic and acidic residues" evidence="1">
    <location>
        <begin position="1"/>
        <end position="12"/>
    </location>
</feature>
<dbReference type="Proteomes" id="UP001445472">
    <property type="component" value="Unassembled WGS sequence"/>
</dbReference>
<accession>A0ABV1UPK6</accession>
<feature type="region of interest" description="Disordered" evidence="1">
    <location>
        <begin position="1"/>
        <end position="24"/>
    </location>
</feature>